<name>B2IFS9_BEII9</name>
<dbReference type="HOGENOM" id="CLU_1802488_0_0_5"/>
<keyword evidence="2" id="KW-1185">Reference proteome</keyword>
<reference evidence="1 2" key="2">
    <citation type="journal article" date="2010" name="J. Bacteriol.">
        <title>Complete genome sequence of Beijerinckia indica subsp. indica.</title>
        <authorList>
            <person name="Tamas I."/>
            <person name="Dedysh S.N."/>
            <person name="Liesack W."/>
            <person name="Stott M.B."/>
            <person name="Alam M."/>
            <person name="Murrell J.C."/>
            <person name="Dunfield P.F."/>
        </authorList>
    </citation>
    <scope>NUCLEOTIDE SEQUENCE [LARGE SCALE GENOMIC DNA]</scope>
    <source>
        <strain evidence="2">ATCC 9039 / DSM 1715 / NCIMB 8712</strain>
    </source>
</reference>
<dbReference type="eggNOG" id="ENOG5032SIQ">
    <property type="taxonomic scope" value="Bacteria"/>
</dbReference>
<reference evidence="2" key="1">
    <citation type="submission" date="2008-03" db="EMBL/GenBank/DDBJ databases">
        <title>Complete sequence of chromosome of Beijerinckia indica subsp. indica ATCC 9039.</title>
        <authorList>
            <consortium name="US DOE Joint Genome Institute"/>
            <person name="Copeland A."/>
            <person name="Lucas S."/>
            <person name="Lapidus A."/>
            <person name="Glavina del Rio T."/>
            <person name="Dalin E."/>
            <person name="Tice H."/>
            <person name="Bruce D."/>
            <person name="Goodwin L."/>
            <person name="Pitluck S."/>
            <person name="LaButti K."/>
            <person name="Schmutz J."/>
            <person name="Larimer F."/>
            <person name="Land M."/>
            <person name="Hauser L."/>
            <person name="Kyrpides N."/>
            <person name="Mikhailova N."/>
            <person name="Dunfield P.F."/>
            <person name="Dedysh S.N."/>
            <person name="Liesack W."/>
            <person name="Saw J.H."/>
            <person name="Alam M."/>
            <person name="Chen Y."/>
            <person name="Murrell J.C."/>
            <person name="Richardson P."/>
        </authorList>
    </citation>
    <scope>NUCLEOTIDE SEQUENCE [LARGE SCALE GENOMIC DNA]</scope>
    <source>
        <strain evidence="2">ATCC 9039 / DSM 1715 / NCIMB 8712</strain>
    </source>
</reference>
<sequence length="144" mass="15938">MTSREAVMAGLEMLLSNAYAWITGPERRLKLWADVPLSQRPALFLFDGGQDRYTYNNSINLKRTINVKLFVYTNSKENTGSIELNEIMDAIDNALAPKDGDLQLGRNTLGGCAYHCRIEGDVVKDPGDLDGEGLLIIPVQILLP</sequence>
<dbReference type="STRING" id="395963.Bind_0640"/>
<protein>
    <submittedName>
        <fullName evidence="1">Uncharacterized protein</fullName>
    </submittedName>
</protein>
<dbReference type="RefSeq" id="WP_012383648.1">
    <property type="nucleotide sequence ID" value="NC_010581.1"/>
</dbReference>
<accession>B2IFS9</accession>
<evidence type="ECO:0000313" key="2">
    <source>
        <dbReference type="Proteomes" id="UP000001695"/>
    </source>
</evidence>
<evidence type="ECO:0000313" key="1">
    <source>
        <dbReference type="EMBL" id="ACB94290.1"/>
    </source>
</evidence>
<proteinExistence type="predicted"/>
<organism evidence="1 2">
    <name type="scientific">Beijerinckia indica subsp. indica (strain ATCC 9039 / DSM 1715 / NCIMB 8712)</name>
    <dbReference type="NCBI Taxonomy" id="395963"/>
    <lineage>
        <taxon>Bacteria</taxon>
        <taxon>Pseudomonadati</taxon>
        <taxon>Pseudomonadota</taxon>
        <taxon>Alphaproteobacteria</taxon>
        <taxon>Hyphomicrobiales</taxon>
        <taxon>Beijerinckiaceae</taxon>
        <taxon>Beijerinckia</taxon>
    </lineage>
</organism>
<dbReference type="KEGG" id="bid:Bind_0640"/>
<dbReference type="AlphaFoldDB" id="B2IFS9"/>
<dbReference type="Proteomes" id="UP000001695">
    <property type="component" value="Chromosome"/>
</dbReference>
<gene>
    <name evidence="1" type="ordered locus">Bind_0640</name>
</gene>
<dbReference type="EMBL" id="CP001016">
    <property type="protein sequence ID" value="ACB94290.1"/>
    <property type="molecule type" value="Genomic_DNA"/>
</dbReference>
<dbReference type="OrthoDB" id="6687756at2"/>